<accession>A0A2P8D4W1</accession>
<dbReference type="Gene3D" id="3.20.20.10">
    <property type="entry name" value="Alanine racemase"/>
    <property type="match status" value="1"/>
</dbReference>
<dbReference type="PANTHER" id="PTHR28004">
    <property type="entry name" value="ZGC:162816-RELATED"/>
    <property type="match status" value="1"/>
</dbReference>
<dbReference type="InterPro" id="IPR001608">
    <property type="entry name" value="Ala_racemase_N"/>
</dbReference>
<gene>
    <name evidence="2" type="ORF">CLV63_11813</name>
</gene>
<protein>
    <submittedName>
        <fullName evidence="2">D-serine deaminase-like pyridoxal phosphate-dependent protein</fullName>
    </submittedName>
</protein>
<dbReference type="GO" id="GO:0008721">
    <property type="term" value="F:D-serine ammonia-lyase activity"/>
    <property type="evidence" value="ECO:0007669"/>
    <property type="project" value="TreeGrafter"/>
</dbReference>
<dbReference type="CDD" id="cd06813">
    <property type="entry name" value="PLPDE_III_DSD_D-TA_like_2"/>
    <property type="match status" value="1"/>
</dbReference>
<organism evidence="2 3">
    <name type="scientific">Murinocardiopsis flavida</name>
    <dbReference type="NCBI Taxonomy" id="645275"/>
    <lineage>
        <taxon>Bacteria</taxon>
        <taxon>Bacillati</taxon>
        <taxon>Actinomycetota</taxon>
        <taxon>Actinomycetes</taxon>
        <taxon>Streptosporangiales</taxon>
        <taxon>Nocardiopsidaceae</taxon>
        <taxon>Murinocardiopsis</taxon>
    </lineage>
</organism>
<keyword evidence="3" id="KW-1185">Reference proteome</keyword>
<dbReference type="EMBL" id="PYGA01000018">
    <property type="protein sequence ID" value="PSK92256.1"/>
    <property type="molecule type" value="Genomic_DNA"/>
</dbReference>
<dbReference type="GO" id="GO:0036088">
    <property type="term" value="P:D-serine catabolic process"/>
    <property type="evidence" value="ECO:0007669"/>
    <property type="project" value="TreeGrafter"/>
</dbReference>
<sequence>MNPIHDLWDAHAMSTSERARLETATAGLSAPFAVVDLDAFRGNAADLVRRANGTPIRLASKSVRCRHLIRAALAHPGFAGIMAYTLPEALWLAGADGDEPLSDDILVAYPTTDTSAIARLAADPRAAASITLMVDHPAHLDLIARAAPDPVRPLRLCIDVDTSWQPLGPRLRIGAHRSPVRSPAQAARLARAITRRPGVELDGLMAYEAQIAGVGDLPPGNPAYGRFLRAVQRRSRRELAHRRAAIVRAVRAVADLRFVNGGGTGSLHTTSRERAVTEVAAGSGLYHPRLFDHYSAFTGRPAALFALPIVRRPARGAATALGGGYLASGTGDPDRLPQPYLPAGLSYSSTQGAGEVQTPLLGAAAEGLEIGDLVWLRHAKAGELCEHFPTLHLVEGDRVTAAVPTYRGEGRTFL</sequence>
<proteinExistence type="predicted"/>
<dbReference type="AlphaFoldDB" id="A0A2P8D4W1"/>
<dbReference type="SUPFAM" id="SSF51419">
    <property type="entry name" value="PLP-binding barrel"/>
    <property type="match status" value="1"/>
</dbReference>
<dbReference type="PANTHER" id="PTHR28004:SF2">
    <property type="entry name" value="D-SERINE DEHYDRATASE"/>
    <property type="match status" value="1"/>
</dbReference>
<feature type="domain" description="Alanine racemase N-terminal" evidence="1">
    <location>
        <begin position="35"/>
        <end position="286"/>
    </location>
</feature>
<name>A0A2P8D4W1_9ACTN</name>
<dbReference type="Pfam" id="PF01168">
    <property type="entry name" value="Ala_racemase_N"/>
    <property type="match status" value="1"/>
</dbReference>
<evidence type="ECO:0000259" key="1">
    <source>
        <dbReference type="Pfam" id="PF01168"/>
    </source>
</evidence>
<evidence type="ECO:0000313" key="3">
    <source>
        <dbReference type="Proteomes" id="UP000240542"/>
    </source>
</evidence>
<dbReference type="Proteomes" id="UP000240542">
    <property type="component" value="Unassembled WGS sequence"/>
</dbReference>
<dbReference type="InterPro" id="IPR051466">
    <property type="entry name" value="D-amino_acid_metab_enzyme"/>
</dbReference>
<comment type="caution">
    <text evidence="2">The sequence shown here is derived from an EMBL/GenBank/DDBJ whole genome shotgun (WGS) entry which is preliminary data.</text>
</comment>
<reference evidence="2 3" key="1">
    <citation type="submission" date="2018-03" db="EMBL/GenBank/DDBJ databases">
        <title>Genomic Encyclopedia of Archaeal and Bacterial Type Strains, Phase II (KMG-II): from individual species to whole genera.</title>
        <authorList>
            <person name="Goeker M."/>
        </authorList>
    </citation>
    <scope>NUCLEOTIDE SEQUENCE [LARGE SCALE GENOMIC DNA]</scope>
    <source>
        <strain evidence="2 3">DSM 45312</strain>
    </source>
</reference>
<evidence type="ECO:0000313" key="2">
    <source>
        <dbReference type="EMBL" id="PSK92256.1"/>
    </source>
</evidence>
<dbReference type="InterPro" id="IPR029066">
    <property type="entry name" value="PLP-binding_barrel"/>
</dbReference>